<name>A0A7W7CEF8_9PSEU</name>
<dbReference type="RefSeq" id="WP_185004151.1">
    <property type="nucleotide sequence ID" value="NZ_BAAAUI010000004.1"/>
</dbReference>
<evidence type="ECO:0000313" key="1">
    <source>
        <dbReference type="EMBL" id="MBB4678303.1"/>
    </source>
</evidence>
<comment type="caution">
    <text evidence="1">The sequence shown here is derived from an EMBL/GenBank/DDBJ whole genome shotgun (WGS) entry which is preliminary data.</text>
</comment>
<dbReference type="Proteomes" id="UP000533598">
    <property type="component" value="Unassembled WGS sequence"/>
</dbReference>
<dbReference type="AlphaFoldDB" id="A0A7W7CEF8"/>
<protein>
    <submittedName>
        <fullName evidence="1">Uncharacterized protein</fullName>
    </submittedName>
</protein>
<organism evidence="1 2">
    <name type="scientific">Crossiella cryophila</name>
    <dbReference type="NCBI Taxonomy" id="43355"/>
    <lineage>
        <taxon>Bacteria</taxon>
        <taxon>Bacillati</taxon>
        <taxon>Actinomycetota</taxon>
        <taxon>Actinomycetes</taxon>
        <taxon>Pseudonocardiales</taxon>
        <taxon>Pseudonocardiaceae</taxon>
        <taxon>Crossiella</taxon>
    </lineage>
</organism>
<evidence type="ECO:0000313" key="2">
    <source>
        <dbReference type="Proteomes" id="UP000533598"/>
    </source>
</evidence>
<gene>
    <name evidence="1" type="ORF">HNR67_004421</name>
</gene>
<sequence length="89" mass="10170">MPLSLIVVLVVLIAGGALVLILGRLLIAADQALDRAHQKMLTGGPTRWHRLAHRPRRWWTNRCHHCLTALMEERRISREQRKPVLAPVD</sequence>
<accession>A0A7W7CEF8</accession>
<proteinExistence type="predicted"/>
<reference evidence="1 2" key="1">
    <citation type="submission" date="2020-08" db="EMBL/GenBank/DDBJ databases">
        <title>Sequencing the genomes of 1000 actinobacteria strains.</title>
        <authorList>
            <person name="Klenk H.-P."/>
        </authorList>
    </citation>
    <scope>NUCLEOTIDE SEQUENCE [LARGE SCALE GENOMIC DNA]</scope>
    <source>
        <strain evidence="1 2">DSM 44230</strain>
    </source>
</reference>
<dbReference type="EMBL" id="JACHMH010000001">
    <property type="protein sequence ID" value="MBB4678303.1"/>
    <property type="molecule type" value="Genomic_DNA"/>
</dbReference>
<keyword evidence="2" id="KW-1185">Reference proteome</keyword>